<name>A0A565CTF4_9BRAS</name>
<organism evidence="1 2">
    <name type="scientific">Arabis nemorensis</name>
    <dbReference type="NCBI Taxonomy" id="586526"/>
    <lineage>
        <taxon>Eukaryota</taxon>
        <taxon>Viridiplantae</taxon>
        <taxon>Streptophyta</taxon>
        <taxon>Embryophyta</taxon>
        <taxon>Tracheophyta</taxon>
        <taxon>Spermatophyta</taxon>
        <taxon>Magnoliopsida</taxon>
        <taxon>eudicotyledons</taxon>
        <taxon>Gunneridae</taxon>
        <taxon>Pentapetalae</taxon>
        <taxon>rosids</taxon>
        <taxon>malvids</taxon>
        <taxon>Brassicales</taxon>
        <taxon>Brassicaceae</taxon>
        <taxon>Arabideae</taxon>
        <taxon>Arabis</taxon>
    </lineage>
</organism>
<sequence length="103" mass="11922">MERNLGIGVRREEMEAAELNFYEMENHQSLINFLLEPIPENPNSSASVTIPRTISTTSFFHEIVHTMNTWSKTKQTQISISPILLDYFIKLVQLNTLESRLIL</sequence>
<keyword evidence="2" id="KW-1185">Reference proteome</keyword>
<gene>
    <name evidence="1" type="ORF">ANE_LOCUS27305</name>
</gene>
<evidence type="ECO:0000313" key="1">
    <source>
        <dbReference type="EMBL" id="VVB16861.1"/>
    </source>
</evidence>
<comment type="caution">
    <text evidence="1">The sequence shown here is derived from an EMBL/GenBank/DDBJ whole genome shotgun (WGS) entry which is preliminary data.</text>
</comment>
<reference evidence="1" key="1">
    <citation type="submission" date="2019-07" db="EMBL/GenBank/DDBJ databases">
        <authorList>
            <person name="Dittberner H."/>
        </authorList>
    </citation>
    <scope>NUCLEOTIDE SEQUENCE [LARGE SCALE GENOMIC DNA]</scope>
</reference>
<accession>A0A565CTF4</accession>
<proteinExistence type="predicted"/>
<dbReference type="AlphaFoldDB" id="A0A565CTF4"/>
<dbReference type="EMBL" id="CABITT030000008">
    <property type="protein sequence ID" value="VVB16861.1"/>
    <property type="molecule type" value="Genomic_DNA"/>
</dbReference>
<protein>
    <submittedName>
        <fullName evidence="1">Uncharacterized protein</fullName>
    </submittedName>
</protein>
<evidence type="ECO:0000313" key="2">
    <source>
        <dbReference type="Proteomes" id="UP000489600"/>
    </source>
</evidence>
<dbReference type="Proteomes" id="UP000489600">
    <property type="component" value="Unassembled WGS sequence"/>
</dbReference>